<protein>
    <recommendedName>
        <fullName evidence="4">DUF829 domain-containing protein</fullName>
    </recommendedName>
</protein>
<dbReference type="RefSeq" id="WP_284938711.1">
    <property type="nucleotide sequence ID" value="NZ_JANURM010000028.1"/>
</dbReference>
<name>A0ABT7HSP8_9BACT</name>
<organism evidence="2 3">
    <name type="scientific">Campylobacter gastrosuis</name>
    <dbReference type="NCBI Taxonomy" id="2974576"/>
    <lineage>
        <taxon>Bacteria</taxon>
        <taxon>Pseudomonadati</taxon>
        <taxon>Campylobacterota</taxon>
        <taxon>Epsilonproteobacteria</taxon>
        <taxon>Campylobacterales</taxon>
        <taxon>Campylobacteraceae</taxon>
        <taxon>Campylobacter</taxon>
    </lineage>
</organism>
<evidence type="ECO:0000256" key="1">
    <source>
        <dbReference type="SAM" id="Phobius"/>
    </source>
</evidence>
<keyword evidence="1" id="KW-1133">Transmembrane helix</keyword>
<feature type="transmembrane region" description="Helical" evidence="1">
    <location>
        <begin position="143"/>
        <end position="164"/>
    </location>
</feature>
<reference evidence="2" key="2">
    <citation type="journal article" date="2023" name="Microorganisms">
        <title>Isolation and Genomic Characteristics of Cat-Borne Campylobacter felis sp. nov. and Sheep-Borne Campylobacter ovis sp. nov.</title>
        <authorList>
            <person name="Wang H."/>
            <person name="Li Y."/>
            <person name="Gu Y."/>
            <person name="Zhou G."/>
            <person name="Chen X."/>
            <person name="Zhang X."/>
            <person name="Shao Z."/>
            <person name="Zhang J."/>
            <person name="Zhang M."/>
        </authorList>
    </citation>
    <scope>NUCLEOTIDE SEQUENCE</scope>
    <source>
        <strain evidence="2">PS10</strain>
    </source>
</reference>
<proteinExistence type="predicted"/>
<dbReference type="Proteomes" id="UP001173801">
    <property type="component" value="Unassembled WGS sequence"/>
</dbReference>
<dbReference type="EMBL" id="JANURM010000028">
    <property type="protein sequence ID" value="MDL0089937.1"/>
    <property type="molecule type" value="Genomic_DNA"/>
</dbReference>
<reference evidence="2" key="1">
    <citation type="submission" date="2022-08" db="EMBL/GenBank/DDBJ databases">
        <authorList>
            <person name="Wang H."/>
        </authorList>
    </citation>
    <scope>NUCLEOTIDE SEQUENCE</scope>
    <source>
        <strain evidence="2">PS10</strain>
    </source>
</reference>
<keyword evidence="3" id="KW-1185">Reference proteome</keyword>
<comment type="caution">
    <text evidence="2">The sequence shown here is derived from an EMBL/GenBank/DDBJ whole genome shotgun (WGS) entry which is preliminary data.</text>
</comment>
<feature type="transmembrane region" description="Helical" evidence="1">
    <location>
        <begin position="216"/>
        <end position="235"/>
    </location>
</feature>
<gene>
    <name evidence="2" type="ORF">NYG85_11275</name>
</gene>
<keyword evidence="1" id="KW-0812">Transmembrane</keyword>
<feature type="transmembrane region" description="Helical" evidence="1">
    <location>
        <begin position="115"/>
        <end position="137"/>
    </location>
</feature>
<evidence type="ECO:0008006" key="4">
    <source>
        <dbReference type="Google" id="ProtNLM"/>
    </source>
</evidence>
<evidence type="ECO:0000313" key="3">
    <source>
        <dbReference type="Proteomes" id="UP001173801"/>
    </source>
</evidence>
<evidence type="ECO:0000313" key="2">
    <source>
        <dbReference type="EMBL" id="MDL0089937.1"/>
    </source>
</evidence>
<keyword evidence="1" id="KW-0472">Membrane</keyword>
<feature type="transmembrane region" description="Helical" evidence="1">
    <location>
        <begin position="75"/>
        <end position="94"/>
    </location>
</feature>
<sequence length="368" mass="42954">MDRDVFYIPGFDPRSYKFYYSMFKHNVYKTSGVDNDKISITKLNDQDIPNFEINYKNFCTKYSFFDWSDIVIKHFYKRFFAVFIAFFMFLKNYIFKGIHLKLIKHATTQTITGGYYVLLFFIITYLILAFILCALNGVIQNPILYTFCCLVIAYFGTKFIYFLANKTGVFWLLSIYNFCYDYAVKKPQELDEKITNFANVITANLKENQGKNHETIIIAHSVGGIIAVSLVSRIINLCKAQNISTDNLKLILLGACMPLSSLHTNIITFKKELEILANSNITCLNLTSKIDGASFYKLDYIKLADIKAKSPKFISVRFFKIYTQKTYKKLRYNWYEVHFLYLKATEIRGGYDYFYLVADPKNLESKLN</sequence>
<accession>A0ABT7HSP8</accession>